<dbReference type="EC" id="5.4.2.11" evidence="2"/>
<keyword evidence="3" id="KW-0324">Glycolysis</keyword>
<evidence type="ECO:0000256" key="1">
    <source>
        <dbReference type="ARBA" id="ARBA00006717"/>
    </source>
</evidence>
<dbReference type="GO" id="GO:0006096">
    <property type="term" value="P:glycolytic process"/>
    <property type="evidence" value="ECO:0007669"/>
    <property type="project" value="UniProtKB-KW"/>
</dbReference>
<dbReference type="Gene3D" id="3.40.50.1240">
    <property type="entry name" value="Phosphoglycerate mutase-like"/>
    <property type="match status" value="1"/>
</dbReference>
<sequence length="159" mass="18059">CYKFDLMFTSVLLRAKRSAKLILEQMDQTGLKTIENQALNERDYGDLSGLNKDEARKKWGNDQVLAWRRSFNTSPPGGESLKNTADRVLPYFTNKIMPLIKINQEIIVTAHGNSLRALVMVLDNLSPDEVIKLEIPTGKPICYQINNLGKVRNKILLEN</sequence>
<dbReference type="AlphaFoldDB" id="A0A382ZET6"/>
<accession>A0A382ZET6</accession>
<evidence type="ECO:0000256" key="4">
    <source>
        <dbReference type="ARBA" id="ARBA00023235"/>
    </source>
</evidence>
<dbReference type="NCBIfam" id="TIGR01258">
    <property type="entry name" value="pgm_1"/>
    <property type="match status" value="1"/>
</dbReference>
<dbReference type="InterPro" id="IPR013078">
    <property type="entry name" value="His_Pase_superF_clade-1"/>
</dbReference>
<dbReference type="PANTHER" id="PTHR11931">
    <property type="entry name" value="PHOSPHOGLYCERATE MUTASE"/>
    <property type="match status" value="1"/>
</dbReference>
<protein>
    <recommendedName>
        <fullName evidence="2">phosphoglycerate mutase (2,3-diphosphoglycerate-dependent)</fullName>
        <ecNumber evidence="2">5.4.2.11</ecNumber>
    </recommendedName>
</protein>
<keyword evidence="4" id="KW-0413">Isomerase</keyword>
<evidence type="ECO:0000256" key="2">
    <source>
        <dbReference type="ARBA" id="ARBA00012028"/>
    </source>
</evidence>
<dbReference type="SUPFAM" id="SSF53254">
    <property type="entry name" value="Phosphoglycerate mutase-like"/>
    <property type="match status" value="1"/>
</dbReference>
<name>A0A382ZET6_9ZZZZ</name>
<dbReference type="PIRSF" id="PIRSF000709">
    <property type="entry name" value="6PFK_2-Ptase"/>
    <property type="match status" value="1"/>
</dbReference>
<reference evidence="5" key="1">
    <citation type="submission" date="2018-05" db="EMBL/GenBank/DDBJ databases">
        <authorList>
            <person name="Lanie J.A."/>
            <person name="Ng W.-L."/>
            <person name="Kazmierczak K.M."/>
            <person name="Andrzejewski T.M."/>
            <person name="Davidsen T.M."/>
            <person name="Wayne K.J."/>
            <person name="Tettelin H."/>
            <person name="Glass J.I."/>
            <person name="Rusch D."/>
            <person name="Podicherti R."/>
            <person name="Tsui H.-C.T."/>
            <person name="Winkler M.E."/>
        </authorList>
    </citation>
    <scope>NUCLEOTIDE SEQUENCE</scope>
</reference>
<feature type="non-terminal residue" evidence="5">
    <location>
        <position position="1"/>
    </location>
</feature>
<dbReference type="EMBL" id="UINC01183332">
    <property type="protein sequence ID" value="SVD94044.1"/>
    <property type="molecule type" value="Genomic_DNA"/>
</dbReference>
<dbReference type="InterPro" id="IPR029033">
    <property type="entry name" value="His_PPase_superfam"/>
</dbReference>
<gene>
    <name evidence="5" type="ORF">METZ01_LOCUS446898</name>
</gene>
<dbReference type="CDD" id="cd07067">
    <property type="entry name" value="HP_PGM_like"/>
    <property type="match status" value="1"/>
</dbReference>
<evidence type="ECO:0000313" key="5">
    <source>
        <dbReference type="EMBL" id="SVD94044.1"/>
    </source>
</evidence>
<comment type="similarity">
    <text evidence="1">Belongs to the phosphoglycerate mutase family. BPG-dependent PGAM subfamily.</text>
</comment>
<dbReference type="Pfam" id="PF00300">
    <property type="entry name" value="His_Phos_1"/>
    <property type="match status" value="1"/>
</dbReference>
<evidence type="ECO:0000256" key="3">
    <source>
        <dbReference type="ARBA" id="ARBA00023152"/>
    </source>
</evidence>
<dbReference type="GO" id="GO:0004619">
    <property type="term" value="F:phosphoglycerate mutase activity"/>
    <property type="evidence" value="ECO:0007669"/>
    <property type="project" value="UniProtKB-EC"/>
</dbReference>
<proteinExistence type="inferred from homology"/>
<dbReference type="InterPro" id="IPR005952">
    <property type="entry name" value="Phosphogly_mut1"/>
</dbReference>
<organism evidence="5">
    <name type="scientific">marine metagenome</name>
    <dbReference type="NCBI Taxonomy" id="408172"/>
    <lineage>
        <taxon>unclassified sequences</taxon>
        <taxon>metagenomes</taxon>
        <taxon>ecological metagenomes</taxon>
    </lineage>
</organism>